<dbReference type="InterPro" id="IPR016186">
    <property type="entry name" value="C-type_lectin-like/link_sf"/>
</dbReference>
<dbReference type="SUPFAM" id="SSF82895">
    <property type="entry name" value="TSP-1 type 1 repeat"/>
    <property type="match status" value="1"/>
</dbReference>
<evidence type="ECO:0000256" key="1">
    <source>
        <dbReference type="ARBA" id="ARBA00022737"/>
    </source>
</evidence>
<dbReference type="Gene3D" id="2.20.100.10">
    <property type="entry name" value="Thrombospondin type-1 (TSP1) repeat"/>
    <property type="match status" value="1"/>
</dbReference>
<dbReference type="Proteomes" id="UP001497623">
    <property type="component" value="Unassembled WGS sequence"/>
</dbReference>
<feature type="domain" description="C-type lectin" evidence="4">
    <location>
        <begin position="240"/>
        <end position="364"/>
    </location>
</feature>
<dbReference type="PROSITE" id="PS50041">
    <property type="entry name" value="C_TYPE_LECTIN_2"/>
    <property type="match status" value="1"/>
</dbReference>
<dbReference type="SUPFAM" id="SSF56436">
    <property type="entry name" value="C-type lectin-like"/>
    <property type="match status" value="1"/>
</dbReference>
<keyword evidence="6" id="KW-1185">Reference proteome</keyword>
<feature type="signal peptide" evidence="3">
    <location>
        <begin position="1"/>
        <end position="32"/>
    </location>
</feature>
<proteinExistence type="predicted"/>
<dbReference type="SMART" id="SM00209">
    <property type="entry name" value="TSP1"/>
    <property type="match status" value="1"/>
</dbReference>
<dbReference type="CDD" id="cd00037">
    <property type="entry name" value="CLECT"/>
    <property type="match status" value="1"/>
</dbReference>
<evidence type="ECO:0000256" key="3">
    <source>
        <dbReference type="SAM" id="SignalP"/>
    </source>
</evidence>
<evidence type="ECO:0000313" key="6">
    <source>
        <dbReference type="Proteomes" id="UP001497623"/>
    </source>
</evidence>
<evidence type="ECO:0000313" key="5">
    <source>
        <dbReference type="EMBL" id="CAL4153980.1"/>
    </source>
</evidence>
<organism evidence="5 6">
    <name type="scientific">Meganyctiphanes norvegica</name>
    <name type="common">Northern krill</name>
    <name type="synonym">Thysanopoda norvegica</name>
    <dbReference type="NCBI Taxonomy" id="48144"/>
    <lineage>
        <taxon>Eukaryota</taxon>
        <taxon>Metazoa</taxon>
        <taxon>Ecdysozoa</taxon>
        <taxon>Arthropoda</taxon>
        <taxon>Crustacea</taxon>
        <taxon>Multicrustacea</taxon>
        <taxon>Malacostraca</taxon>
        <taxon>Eumalacostraca</taxon>
        <taxon>Eucarida</taxon>
        <taxon>Euphausiacea</taxon>
        <taxon>Euphausiidae</taxon>
        <taxon>Meganyctiphanes</taxon>
    </lineage>
</organism>
<comment type="caution">
    <text evidence="5">The sequence shown here is derived from an EMBL/GenBank/DDBJ whole genome shotgun (WGS) entry which is preliminary data.</text>
</comment>
<dbReference type="SMART" id="SM00034">
    <property type="entry name" value="CLECT"/>
    <property type="match status" value="1"/>
</dbReference>
<dbReference type="AlphaFoldDB" id="A0AAV2S371"/>
<keyword evidence="2" id="KW-1015">Disulfide bond</keyword>
<dbReference type="InterPro" id="IPR000884">
    <property type="entry name" value="TSP1_rpt"/>
</dbReference>
<evidence type="ECO:0000256" key="2">
    <source>
        <dbReference type="ARBA" id="ARBA00023157"/>
    </source>
</evidence>
<dbReference type="PROSITE" id="PS50092">
    <property type="entry name" value="TSP1"/>
    <property type="match status" value="1"/>
</dbReference>
<dbReference type="FunFam" id="2.20.100.10:FF:000007">
    <property type="entry name" value="Thrombospondin 1"/>
    <property type="match status" value="1"/>
</dbReference>
<dbReference type="InterPro" id="IPR036383">
    <property type="entry name" value="TSP1_rpt_sf"/>
</dbReference>
<dbReference type="PRINTS" id="PR01705">
    <property type="entry name" value="TSP1REPEAT"/>
</dbReference>
<keyword evidence="3" id="KW-0732">Signal</keyword>
<dbReference type="PANTHER" id="PTHR22906">
    <property type="entry name" value="PROPERDIN"/>
    <property type="match status" value="1"/>
</dbReference>
<protein>
    <recommendedName>
        <fullName evidence="4">C-type lectin domain-containing protein</fullName>
    </recommendedName>
</protein>
<evidence type="ECO:0000259" key="4">
    <source>
        <dbReference type="PROSITE" id="PS50041"/>
    </source>
</evidence>
<reference evidence="5 6" key="1">
    <citation type="submission" date="2024-05" db="EMBL/GenBank/DDBJ databases">
        <authorList>
            <person name="Wallberg A."/>
        </authorList>
    </citation>
    <scope>NUCLEOTIDE SEQUENCE [LARGE SCALE GENOMIC DNA]</scope>
</reference>
<dbReference type="Pfam" id="PF00090">
    <property type="entry name" value="TSP_1"/>
    <property type="match status" value="1"/>
</dbReference>
<dbReference type="Pfam" id="PF00059">
    <property type="entry name" value="Lectin_C"/>
    <property type="match status" value="1"/>
</dbReference>
<feature type="non-terminal residue" evidence="5">
    <location>
        <position position="368"/>
    </location>
</feature>
<dbReference type="InterPro" id="IPR001304">
    <property type="entry name" value="C-type_lectin-like"/>
</dbReference>
<dbReference type="Gene3D" id="3.10.100.10">
    <property type="entry name" value="Mannose-Binding Protein A, subunit A"/>
    <property type="match status" value="1"/>
</dbReference>
<accession>A0AAV2S371</accession>
<dbReference type="PANTHER" id="PTHR22906:SF21">
    <property type="entry name" value="SEMA DOMAIN-CONTAINING PROTEIN"/>
    <property type="match status" value="1"/>
</dbReference>
<dbReference type="InterPro" id="IPR052065">
    <property type="entry name" value="Compl_asym_regulator"/>
</dbReference>
<dbReference type="EMBL" id="CAXKWB010039952">
    <property type="protein sequence ID" value="CAL4153980.1"/>
    <property type="molecule type" value="Genomic_DNA"/>
</dbReference>
<feature type="chain" id="PRO_5043797171" description="C-type lectin domain-containing protein" evidence="3">
    <location>
        <begin position="33"/>
        <end position="368"/>
    </location>
</feature>
<name>A0AAV2S371_MEGNR</name>
<dbReference type="InterPro" id="IPR016187">
    <property type="entry name" value="CTDL_fold"/>
</dbReference>
<gene>
    <name evidence="5" type="ORF">MNOR_LOCUS31258</name>
</gene>
<sequence length="368" mass="40755">MHLKGKMLLTSKMWSSCCQSLVVVLMIHIHLASQDYVQQPSNLEIMRAITNLQSHLDTQITSQLERKMSAIIEHLETKIEEKTALIQHNLETKIMGFCGETFHNKTALLENSFNEITINSSQEIMNAVQQSHSESIKSIKESIKTSNGGCQCTGEKTREENCTTPIAKVDGEWSNWGPWTTCTLPCGGGVKHRTRVCDAPAPSSGGDPCQGQEKLEENCNSAACPVHGCPEADGFFLSADGNQCFKVILDQLGWEAAKEKCASLNLVLAHPQDPFELRKYLNSKYEDGKYFHVHARGTGSVWQWRDGTLLDSSSSMWWSGWSSSSKPSSNQCLLLSTSNSSMTSYPDIPYDSSTCASSRPVLCEVIKF</sequence>
<keyword evidence="1" id="KW-0677">Repeat</keyword>